<evidence type="ECO:0000313" key="3">
    <source>
        <dbReference type="EMBL" id="CAB4181051.1"/>
    </source>
</evidence>
<dbReference type="EMBL" id="LR797262">
    <property type="protein sequence ID" value="CAB4198190.1"/>
    <property type="molecule type" value="Genomic_DNA"/>
</dbReference>
<evidence type="ECO:0000313" key="5">
    <source>
        <dbReference type="EMBL" id="CAB4210560.1"/>
    </source>
</evidence>
<accession>A0A6J5RL42</accession>
<dbReference type="EMBL" id="LR796840">
    <property type="protein sequence ID" value="CAB4168840.1"/>
    <property type="molecule type" value="Genomic_DNA"/>
</dbReference>
<evidence type="ECO:0000313" key="4">
    <source>
        <dbReference type="EMBL" id="CAB4198190.1"/>
    </source>
</evidence>
<reference evidence="4" key="1">
    <citation type="submission" date="2020-05" db="EMBL/GenBank/DDBJ databases">
        <authorList>
            <person name="Chiriac C."/>
            <person name="Salcher M."/>
            <person name="Ghai R."/>
            <person name="Kavagutti S V."/>
        </authorList>
    </citation>
    <scope>NUCLEOTIDE SEQUENCE</scope>
</reference>
<evidence type="ECO:0000313" key="6">
    <source>
        <dbReference type="EMBL" id="CAB5227405.1"/>
    </source>
</evidence>
<proteinExistence type="predicted"/>
<evidence type="ECO:0000313" key="2">
    <source>
        <dbReference type="EMBL" id="CAB4176029.1"/>
    </source>
</evidence>
<dbReference type="EMBL" id="LR796935">
    <property type="protein sequence ID" value="CAB4176029.1"/>
    <property type="molecule type" value="Genomic_DNA"/>
</dbReference>
<protein>
    <submittedName>
        <fullName evidence="4">Uncharacterized protein</fullName>
    </submittedName>
</protein>
<dbReference type="EMBL" id="LR797006">
    <property type="protein sequence ID" value="CAB4181051.1"/>
    <property type="molecule type" value="Genomic_DNA"/>
</dbReference>
<dbReference type="EMBL" id="LR798374">
    <property type="protein sequence ID" value="CAB5227405.1"/>
    <property type="molecule type" value="Genomic_DNA"/>
</dbReference>
<dbReference type="EMBL" id="LR797362">
    <property type="protein sequence ID" value="CAB4210560.1"/>
    <property type="molecule type" value="Genomic_DNA"/>
</dbReference>
<name>A0A6J5RL42_9CAUD</name>
<gene>
    <name evidence="3" type="ORF">UFOVP1074_36</name>
    <name evidence="4" type="ORF">UFOVP1310_45</name>
    <name evidence="5" type="ORF">UFOVP1424_27</name>
    <name evidence="6" type="ORF">UFOVP1521_27</name>
    <name evidence="1" type="ORF">UFOVP899_2</name>
    <name evidence="2" type="ORF">UFOVP987_1</name>
</gene>
<organism evidence="4">
    <name type="scientific">uncultured Caudovirales phage</name>
    <dbReference type="NCBI Taxonomy" id="2100421"/>
    <lineage>
        <taxon>Viruses</taxon>
        <taxon>Duplodnaviria</taxon>
        <taxon>Heunggongvirae</taxon>
        <taxon>Uroviricota</taxon>
        <taxon>Caudoviricetes</taxon>
        <taxon>Peduoviridae</taxon>
        <taxon>Maltschvirus</taxon>
        <taxon>Maltschvirus maltsch</taxon>
    </lineage>
</organism>
<evidence type="ECO:0000313" key="1">
    <source>
        <dbReference type="EMBL" id="CAB4168840.1"/>
    </source>
</evidence>
<sequence>MTQPDFKVLSFPTSEKSISLPKDKIELVQLIKKEHKANNVIVIFDDNDGISITSSFRDRLGLDTQQFLCDAVMRMSFERFTVFDGNKGKN</sequence>